<evidence type="ECO:0000313" key="9">
    <source>
        <dbReference type="EMBL" id="MBO8191187.1"/>
    </source>
</evidence>
<keyword evidence="6" id="KW-1133">Transmembrane helix</keyword>
<evidence type="ECO:0000256" key="6">
    <source>
        <dbReference type="SAM" id="Phobius"/>
    </source>
</evidence>
<feature type="compositionally biased region" description="Low complexity" evidence="5">
    <location>
        <begin position="191"/>
        <end position="205"/>
    </location>
</feature>
<proteinExistence type="predicted"/>
<accession>A0ABS3X735</accession>
<feature type="compositionally biased region" description="Basic and acidic residues" evidence="5">
    <location>
        <begin position="224"/>
        <end position="233"/>
    </location>
</feature>
<sequence length="272" mass="27881">MNRSRITSAAATVALVGGLAVTQFATAGSAFAAGGADLNSGAATGFLYNKGTGEVRGGFGINLGSYGPEATKATLTVTAVKNIHFDTKKKPTFDEDASNDKHNFTVKSVTEKQVVVTVDLAGDGDEIEKVDVPGYISGKKQTLRTSIKGDKPDPDPSNNTKTMNYSVDAPDWDPDKPTQKPTEKPTEKPTSKPSEPSQKPTSKPSKPSDDASDANTPAPNGGSDKGDSGKDGDLAETGGNSNTPLLVGGAGALVVIGGAALFLAKRKKAGQS</sequence>
<keyword evidence="10" id="KW-1185">Reference proteome</keyword>
<feature type="transmembrane region" description="Helical" evidence="6">
    <location>
        <begin position="245"/>
        <end position="264"/>
    </location>
</feature>
<feature type="compositionally biased region" description="Polar residues" evidence="5">
    <location>
        <begin position="156"/>
        <end position="165"/>
    </location>
</feature>
<gene>
    <name evidence="9" type="ORF">ITI46_05705</name>
</gene>
<feature type="domain" description="Gram-positive cocci surface proteins LPxTG" evidence="8">
    <location>
        <begin position="234"/>
        <end position="272"/>
    </location>
</feature>
<evidence type="ECO:0000313" key="10">
    <source>
        <dbReference type="Proteomes" id="UP001519064"/>
    </source>
</evidence>
<dbReference type="RefSeq" id="WP_209238278.1">
    <property type="nucleotide sequence ID" value="NZ_JADKMA010000017.1"/>
</dbReference>
<dbReference type="PROSITE" id="PS50847">
    <property type="entry name" value="GRAM_POS_ANCHORING"/>
    <property type="match status" value="1"/>
</dbReference>
<dbReference type="EMBL" id="JADKMA010000017">
    <property type="protein sequence ID" value="MBO8191187.1"/>
    <property type="molecule type" value="Genomic_DNA"/>
</dbReference>
<evidence type="ECO:0000256" key="2">
    <source>
        <dbReference type="ARBA" id="ARBA00022525"/>
    </source>
</evidence>
<reference evidence="9 10" key="1">
    <citation type="submission" date="2020-11" db="EMBL/GenBank/DDBJ databases">
        <title>Streptomyces spirodelae sp. nov., isolated from duckweed.</title>
        <authorList>
            <person name="Saimee Y."/>
            <person name="Duangmal K."/>
        </authorList>
    </citation>
    <scope>NUCLEOTIDE SEQUENCE [LARGE SCALE GENOMIC DNA]</scope>
    <source>
        <strain evidence="9 10">S16-07</strain>
    </source>
</reference>
<evidence type="ECO:0000256" key="4">
    <source>
        <dbReference type="ARBA" id="ARBA00023088"/>
    </source>
</evidence>
<evidence type="ECO:0000259" key="8">
    <source>
        <dbReference type="PROSITE" id="PS50847"/>
    </source>
</evidence>
<keyword evidence="6" id="KW-0812">Transmembrane</keyword>
<evidence type="ECO:0000256" key="5">
    <source>
        <dbReference type="SAM" id="MobiDB-lite"/>
    </source>
</evidence>
<dbReference type="NCBIfam" id="TIGR01167">
    <property type="entry name" value="LPXTG_anchor"/>
    <property type="match status" value="1"/>
</dbReference>
<feature type="region of interest" description="Disordered" evidence="5">
    <location>
        <begin position="141"/>
        <end position="247"/>
    </location>
</feature>
<keyword evidence="4" id="KW-0572">Peptidoglycan-anchor</keyword>
<evidence type="ECO:0000256" key="7">
    <source>
        <dbReference type="SAM" id="SignalP"/>
    </source>
</evidence>
<keyword evidence="2" id="KW-0964">Secreted</keyword>
<dbReference type="NCBIfam" id="NF041528">
    <property type="entry name" value="strep_LAETG"/>
    <property type="match status" value="1"/>
</dbReference>
<dbReference type="InterPro" id="IPR019931">
    <property type="entry name" value="LPXTG_anchor"/>
</dbReference>
<feature type="signal peptide" evidence="7">
    <location>
        <begin position="1"/>
        <end position="32"/>
    </location>
</feature>
<evidence type="ECO:0000256" key="1">
    <source>
        <dbReference type="ARBA" id="ARBA00022512"/>
    </source>
</evidence>
<comment type="caution">
    <text evidence="9">The sequence shown here is derived from an EMBL/GenBank/DDBJ whole genome shotgun (WGS) entry which is preliminary data.</text>
</comment>
<organism evidence="9 10">
    <name type="scientific">Streptomyces oryzae</name>
    <dbReference type="NCBI Taxonomy" id="1434886"/>
    <lineage>
        <taxon>Bacteria</taxon>
        <taxon>Bacillati</taxon>
        <taxon>Actinomycetota</taxon>
        <taxon>Actinomycetes</taxon>
        <taxon>Kitasatosporales</taxon>
        <taxon>Streptomycetaceae</taxon>
        <taxon>Streptomyces</taxon>
    </lineage>
</organism>
<name>A0ABS3X735_9ACTN</name>
<keyword evidence="6" id="KW-0472">Membrane</keyword>
<keyword evidence="3 7" id="KW-0732">Signal</keyword>
<feature type="compositionally biased region" description="Basic and acidic residues" evidence="5">
    <location>
        <begin position="173"/>
        <end position="190"/>
    </location>
</feature>
<feature type="chain" id="PRO_5046031641" evidence="7">
    <location>
        <begin position="33"/>
        <end position="272"/>
    </location>
</feature>
<protein>
    <submittedName>
        <fullName evidence="9">LPXTG cell wall anchor domain-containing protein</fullName>
    </submittedName>
</protein>
<keyword evidence="1" id="KW-0134">Cell wall</keyword>
<evidence type="ECO:0000256" key="3">
    <source>
        <dbReference type="ARBA" id="ARBA00022729"/>
    </source>
</evidence>
<dbReference type="Proteomes" id="UP001519064">
    <property type="component" value="Unassembled WGS sequence"/>
</dbReference>